<evidence type="ECO:0000313" key="2">
    <source>
        <dbReference type="EMBL" id="QJA44107.1"/>
    </source>
</evidence>
<keyword evidence="1" id="KW-0812">Transmembrane</keyword>
<protein>
    <submittedName>
        <fullName evidence="2">Uncharacterized protein</fullName>
    </submittedName>
</protein>
<keyword evidence="1" id="KW-1133">Transmembrane helix</keyword>
<dbReference type="EMBL" id="MT143973">
    <property type="protein sequence ID" value="QJA44107.1"/>
    <property type="molecule type" value="Genomic_DNA"/>
</dbReference>
<evidence type="ECO:0000313" key="4">
    <source>
        <dbReference type="EMBL" id="QJH93547.1"/>
    </source>
</evidence>
<feature type="transmembrane region" description="Helical" evidence="1">
    <location>
        <begin position="6"/>
        <end position="27"/>
    </location>
</feature>
<gene>
    <name evidence="5" type="ORF">MM415A00093_0064</name>
    <name evidence="3" type="ORF">MM415B00143_0072</name>
    <name evidence="2" type="ORF">TM448A00087_0040</name>
    <name evidence="4" type="ORF">TM448B00099_0023</name>
</gene>
<evidence type="ECO:0000313" key="3">
    <source>
        <dbReference type="EMBL" id="QJA67921.1"/>
    </source>
</evidence>
<dbReference type="AlphaFoldDB" id="A0A6H1Z9Q6"/>
<organism evidence="2">
    <name type="scientific">viral metagenome</name>
    <dbReference type="NCBI Taxonomy" id="1070528"/>
    <lineage>
        <taxon>unclassified sequences</taxon>
        <taxon>metagenomes</taxon>
        <taxon>organismal metagenomes</taxon>
    </lineage>
</organism>
<proteinExistence type="predicted"/>
<evidence type="ECO:0000256" key="1">
    <source>
        <dbReference type="SAM" id="Phobius"/>
    </source>
</evidence>
<dbReference type="EMBL" id="MT141577">
    <property type="protein sequence ID" value="QJA67921.1"/>
    <property type="molecule type" value="Genomic_DNA"/>
</dbReference>
<reference evidence="2" key="1">
    <citation type="submission" date="2020-03" db="EMBL/GenBank/DDBJ databases">
        <title>The deep terrestrial virosphere.</title>
        <authorList>
            <person name="Holmfeldt K."/>
            <person name="Nilsson E."/>
            <person name="Simone D."/>
            <person name="Lopez-Fernandez M."/>
            <person name="Wu X."/>
            <person name="de Brujin I."/>
            <person name="Lundin D."/>
            <person name="Andersson A."/>
            <person name="Bertilsson S."/>
            <person name="Dopson M."/>
        </authorList>
    </citation>
    <scope>NUCLEOTIDE SEQUENCE</scope>
    <source>
        <strain evidence="5">MM415A00093</strain>
        <strain evidence="3">MM415B00143</strain>
        <strain evidence="2">TM448A00087</strain>
        <strain evidence="4">TM448B00099</strain>
    </source>
</reference>
<dbReference type="EMBL" id="MT144589">
    <property type="protein sequence ID" value="QJH93547.1"/>
    <property type="molecule type" value="Genomic_DNA"/>
</dbReference>
<dbReference type="EMBL" id="MT145187">
    <property type="protein sequence ID" value="QJI04571.1"/>
    <property type="molecule type" value="Genomic_DNA"/>
</dbReference>
<accession>A0A6H1Z9Q6</accession>
<evidence type="ECO:0000313" key="5">
    <source>
        <dbReference type="EMBL" id="QJI04571.1"/>
    </source>
</evidence>
<name>A0A6H1Z9Q6_9ZZZZ</name>
<keyword evidence="1" id="KW-0472">Membrane</keyword>
<sequence>MNWQVWLKGLVSAIVGGAANAIVLMIADPLTFNLQEGLPKLYTVAIVSAIVSAAMYLKQSPLPNGEVK</sequence>